<comment type="function">
    <text evidence="1">Removes C-terminal D-alanyl residues from sugar-peptide cell wall precursors.</text>
</comment>
<dbReference type="InterPro" id="IPR012338">
    <property type="entry name" value="Beta-lactam/transpept-like"/>
</dbReference>
<keyword evidence="9" id="KW-0133">Cell shape</keyword>
<evidence type="ECO:0000256" key="6">
    <source>
        <dbReference type="ARBA" id="ARBA00022670"/>
    </source>
</evidence>
<feature type="binding site" evidence="13">
    <location>
        <position position="241"/>
    </location>
    <ligand>
        <name>substrate</name>
    </ligand>
</feature>
<dbReference type="InterPro" id="IPR037167">
    <property type="entry name" value="Peptidase_S11_C_sf"/>
</dbReference>
<dbReference type="GO" id="GO:0009002">
    <property type="term" value="F:serine-type D-Ala-D-Ala carboxypeptidase activity"/>
    <property type="evidence" value="ECO:0007669"/>
    <property type="project" value="UniProtKB-EC"/>
</dbReference>
<dbReference type="InterPro" id="IPR012907">
    <property type="entry name" value="Peptidase_S11_C"/>
</dbReference>
<dbReference type="Proteomes" id="UP000249577">
    <property type="component" value="Unassembled WGS sequence"/>
</dbReference>
<keyword evidence="6" id="KW-0645">Protease</keyword>
<evidence type="ECO:0000256" key="10">
    <source>
        <dbReference type="ARBA" id="ARBA00022984"/>
    </source>
</evidence>
<evidence type="ECO:0000256" key="5">
    <source>
        <dbReference type="ARBA" id="ARBA00022645"/>
    </source>
</evidence>
<comment type="catalytic activity">
    <reaction evidence="12">
        <text>Preferential cleavage: (Ac)2-L-Lys-D-Ala-|-D-Ala. Also transpeptidation of peptidyl-alanyl moieties that are N-acyl substituents of D-alanine.</text>
        <dbReference type="EC" id="3.4.16.4"/>
    </reaction>
</comment>
<dbReference type="InterPro" id="IPR015956">
    <property type="entry name" value="Peniciliin-bd_prot_C_sf"/>
</dbReference>
<keyword evidence="8" id="KW-0378">Hydrolase</keyword>
<dbReference type="GO" id="GO:0071555">
    <property type="term" value="P:cell wall organization"/>
    <property type="evidence" value="ECO:0007669"/>
    <property type="project" value="UniProtKB-KW"/>
</dbReference>
<dbReference type="GO" id="GO:0009252">
    <property type="term" value="P:peptidoglycan biosynthetic process"/>
    <property type="evidence" value="ECO:0007669"/>
    <property type="project" value="UniProtKB-UniPathway"/>
</dbReference>
<organism evidence="17 18">
    <name type="scientific">Ancylobacter novellus</name>
    <name type="common">Thiobacillus novellus</name>
    <dbReference type="NCBI Taxonomy" id="921"/>
    <lineage>
        <taxon>Bacteria</taxon>
        <taxon>Pseudomonadati</taxon>
        <taxon>Pseudomonadota</taxon>
        <taxon>Alphaproteobacteria</taxon>
        <taxon>Hyphomicrobiales</taxon>
        <taxon>Xanthobacteraceae</taxon>
        <taxon>Ancylobacter</taxon>
    </lineage>
</organism>
<dbReference type="SMART" id="SM00936">
    <property type="entry name" value="PBP5_C"/>
    <property type="match status" value="1"/>
</dbReference>
<keyword evidence="7 15" id="KW-0732">Signal</keyword>
<evidence type="ECO:0000256" key="8">
    <source>
        <dbReference type="ARBA" id="ARBA00022801"/>
    </source>
</evidence>
<evidence type="ECO:0000256" key="11">
    <source>
        <dbReference type="ARBA" id="ARBA00023316"/>
    </source>
</evidence>
<dbReference type="GO" id="GO:0006508">
    <property type="term" value="P:proteolysis"/>
    <property type="evidence" value="ECO:0007669"/>
    <property type="project" value="UniProtKB-KW"/>
</dbReference>
<gene>
    <name evidence="17" type="ORF">DI565_10555</name>
</gene>
<evidence type="ECO:0000256" key="15">
    <source>
        <dbReference type="SAM" id="SignalP"/>
    </source>
</evidence>
<keyword evidence="5 17" id="KW-0121">Carboxypeptidase</keyword>
<evidence type="ECO:0000256" key="3">
    <source>
        <dbReference type="ARBA" id="ARBA00007164"/>
    </source>
</evidence>
<dbReference type="InterPro" id="IPR018044">
    <property type="entry name" value="Peptidase_S11"/>
</dbReference>
<dbReference type="EMBL" id="QFPN01000005">
    <property type="protein sequence ID" value="PZQ14884.1"/>
    <property type="molecule type" value="Genomic_DNA"/>
</dbReference>
<comment type="pathway">
    <text evidence="2">Cell wall biogenesis; peptidoglycan biosynthesis.</text>
</comment>
<dbReference type="Gene3D" id="2.60.410.10">
    <property type="entry name" value="D-Ala-D-Ala carboxypeptidase, C-terminal domain"/>
    <property type="match status" value="1"/>
</dbReference>
<evidence type="ECO:0000256" key="14">
    <source>
        <dbReference type="RuleBase" id="RU004016"/>
    </source>
</evidence>
<protein>
    <recommendedName>
        <fullName evidence="4">serine-type D-Ala-D-Ala carboxypeptidase</fullName>
        <ecNumber evidence="4">3.4.16.4</ecNumber>
    </recommendedName>
</protein>
<dbReference type="GO" id="GO:0008360">
    <property type="term" value="P:regulation of cell shape"/>
    <property type="evidence" value="ECO:0007669"/>
    <property type="project" value="UniProtKB-KW"/>
</dbReference>
<dbReference type="InterPro" id="IPR001967">
    <property type="entry name" value="Peptidase_S11_N"/>
</dbReference>
<dbReference type="Pfam" id="PF07943">
    <property type="entry name" value="PBP5_C"/>
    <property type="match status" value="1"/>
</dbReference>
<evidence type="ECO:0000256" key="13">
    <source>
        <dbReference type="PIRSR" id="PIRSR618044-2"/>
    </source>
</evidence>
<evidence type="ECO:0000256" key="4">
    <source>
        <dbReference type="ARBA" id="ARBA00012448"/>
    </source>
</evidence>
<dbReference type="Pfam" id="PF00768">
    <property type="entry name" value="Peptidase_S11"/>
    <property type="match status" value="1"/>
</dbReference>
<comment type="caution">
    <text evidence="17">The sequence shown here is derived from an EMBL/GenBank/DDBJ whole genome shotgun (WGS) entry which is preliminary data.</text>
</comment>
<evidence type="ECO:0000313" key="17">
    <source>
        <dbReference type="EMBL" id="PZQ14884.1"/>
    </source>
</evidence>
<dbReference type="PANTHER" id="PTHR21581">
    <property type="entry name" value="D-ALANYL-D-ALANINE CARBOXYPEPTIDASE"/>
    <property type="match status" value="1"/>
</dbReference>
<evidence type="ECO:0000259" key="16">
    <source>
        <dbReference type="SMART" id="SM00936"/>
    </source>
</evidence>
<dbReference type="EC" id="3.4.16.4" evidence="4"/>
<name>A0A2W5KGN4_ANCNO</name>
<evidence type="ECO:0000256" key="2">
    <source>
        <dbReference type="ARBA" id="ARBA00004752"/>
    </source>
</evidence>
<dbReference type="SUPFAM" id="SSF56601">
    <property type="entry name" value="beta-lactamase/transpeptidase-like"/>
    <property type="match status" value="1"/>
</dbReference>
<evidence type="ECO:0000313" key="18">
    <source>
        <dbReference type="Proteomes" id="UP000249577"/>
    </source>
</evidence>
<feature type="domain" description="Peptidase S11 D-Ala-D-Ala carboxypeptidase A C-terminal" evidence="16">
    <location>
        <begin position="291"/>
        <end position="381"/>
    </location>
</feature>
<accession>A0A2W5KGN4</accession>
<dbReference type="SUPFAM" id="SSF69189">
    <property type="entry name" value="Penicillin-binding protein associated domain"/>
    <property type="match status" value="1"/>
</dbReference>
<evidence type="ECO:0000256" key="12">
    <source>
        <dbReference type="ARBA" id="ARBA00034000"/>
    </source>
</evidence>
<evidence type="ECO:0000256" key="1">
    <source>
        <dbReference type="ARBA" id="ARBA00003217"/>
    </source>
</evidence>
<dbReference type="UniPathway" id="UPA00219"/>
<dbReference type="PRINTS" id="PR00725">
    <property type="entry name" value="DADACBPTASE1"/>
</dbReference>
<sequence length="407" mass="43621">MLNIVFRTGRLARAALAKVAFAGFVAFAAVASAAAKEPAKPAAPTDAPIAFLYDETADAVLYAKQADLPSPPASMATLMTLELVFKALAEGRLTREQTFRITEDAWRRGGAPSRSSTMFAKLNSEVAVSDLLRGVIIQSGNDAAITLAAGLAGSEQAFAGQMNQRARELGLTRSTFRNATGQPDPDQKMTARDIATLAAHLIEAYPEQYRAFGEPEFTWSKITQRNRNPLLADYPGADGLKTGYTQDSGYGLVGSVVRDGRRLIIVLNGLETAKDRADQARKLLDWGFSAFEQRRLFAAGDAVAEARVFGGATFHVPLVPERAVDLLTPKGDDARVTARVDYAGPVTAPIAKGQRIGTLKIWRGETLTVETPLVAGADVTVGDLPRRAFDGAMELVSGWAGRIVDRI</sequence>
<feature type="chain" id="PRO_5016039754" description="serine-type D-Ala-D-Ala carboxypeptidase" evidence="15">
    <location>
        <begin position="29"/>
        <end position="407"/>
    </location>
</feature>
<evidence type="ECO:0000256" key="9">
    <source>
        <dbReference type="ARBA" id="ARBA00022960"/>
    </source>
</evidence>
<feature type="signal peptide" evidence="15">
    <location>
        <begin position="1"/>
        <end position="28"/>
    </location>
</feature>
<reference evidence="17 18" key="1">
    <citation type="submission" date="2017-08" db="EMBL/GenBank/DDBJ databases">
        <title>Infants hospitalized years apart are colonized by the same room-sourced microbial strains.</title>
        <authorList>
            <person name="Brooks B."/>
            <person name="Olm M.R."/>
            <person name="Firek B.A."/>
            <person name="Baker R."/>
            <person name="Thomas B.C."/>
            <person name="Morowitz M.J."/>
            <person name="Banfield J.F."/>
        </authorList>
    </citation>
    <scope>NUCLEOTIDE SEQUENCE [LARGE SCALE GENOMIC DNA]</scope>
    <source>
        <strain evidence="17">S2_005_003_R2_43</strain>
    </source>
</reference>
<keyword evidence="11" id="KW-0961">Cell wall biogenesis/degradation</keyword>
<dbReference type="PANTHER" id="PTHR21581:SF6">
    <property type="entry name" value="TRAFFICKING PROTEIN PARTICLE COMPLEX SUBUNIT 12"/>
    <property type="match status" value="1"/>
</dbReference>
<proteinExistence type="inferred from homology"/>
<comment type="similarity">
    <text evidence="3 14">Belongs to the peptidase S11 family.</text>
</comment>
<dbReference type="AlphaFoldDB" id="A0A2W5KGN4"/>
<evidence type="ECO:0000256" key="7">
    <source>
        <dbReference type="ARBA" id="ARBA00022729"/>
    </source>
</evidence>
<keyword evidence="10" id="KW-0573">Peptidoglycan synthesis</keyword>
<dbReference type="Gene3D" id="3.40.710.10">
    <property type="entry name" value="DD-peptidase/beta-lactamase superfamily"/>
    <property type="match status" value="1"/>
</dbReference>